<name>A0A371PYT0_STRIH</name>
<protein>
    <submittedName>
        <fullName evidence="1">Uncharacterized protein</fullName>
    </submittedName>
</protein>
<evidence type="ECO:0000313" key="2">
    <source>
        <dbReference type="Proteomes" id="UP000262477"/>
    </source>
</evidence>
<sequence length="106" mass="12240">MPHCIARIFEPLLRLLLPAPGRHRSEGMYPYVSMQPRTDRPPVRSRLVRVQMVRGEDSVMVRPYLVAYERRQEDRLHCACRYARRSDAQGVGLGRWSAHGAEVAAR</sequence>
<gene>
    <name evidence="1" type="ORF">DY245_25690</name>
</gene>
<accession>A0A371PYT0</accession>
<organism evidence="1 2">
    <name type="scientific">Streptomyces inhibens</name>
    <dbReference type="NCBI Taxonomy" id="2293571"/>
    <lineage>
        <taxon>Bacteria</taxon>
        <taxon>Bacillati</taxon>
        <taxon>Actinomycetota</taxon>
        <taxon>Actinomycetes</taxon>
        <taxon>Kitasatosporales</taxon>
        <taxon>Streptomycetaceae</taxon>
        <taxon>Streptomyces</taxon>
    </lineage>
</organism>
<dbReference type="AlphaFoldDB" id="A0A371PYT0"/>
<reference evidence="1 2" key="1">
    <citation type="submission" date="2018-08" db="EMBL/GenBank/DDBJ databases">
        <title>Streptomyces NEAU-D10 sp. nov., a novel Actinomycete isolated from soil.</title>
        <authorList>
            <person name="Jin L."/>
        </authorList>
    </citation>
    <scope>NUCLEOTIDE SEQUENCE [LARGE SCALE GENOMIC DNA]</scope>
    <source>
        <strain evidence="1 2">NEAU-D10</strain>
    </source>
</reference>
<proteinExistence type="predicted"/>
<evidence type="ECO:0000313" key="1">
    <source>
        <dbReference type="EMBL" id="REK87642.1"/>
    </source>
</evidence>
<dbReference type="OrthoDB" id="4326862at2"/>
<comment type="caution">
    <text evidence="1">The sequence shown here is derived from an EMBL/GenBank/DDBJ whole genome shotgun (WGS) entry which is preliminary data.</text>
</comment>
<dbReference type="RefSeq" id="WP_128509586.1">
    <property type="nucleotide sequence ID" value="NZ_QUAC01000207.1"/>
</dbReference>
<dbReference type="EMBL" id="QUAC01000207">
    <property type="protein sequence ID" value="REK87642.1"/>
    <property type="molecule type" value="Genomic_DNA"/>
</dbReference>
<dbReference type="Proteomes" id="UP000262477">
    <property type="component" value="Unassembled WGS sequence"/>
</dbReference>
<keyword evidence="2" id="KW-1185">Reference proteome</keyword>